<keyword evidence="4" id="KW-0813">Transport</keyword>
<dbReference type="Gene3D" id="1.10.287.70">
    <property type="match status" value="1"/>
</dbReference>
<name>A0ABD5RRW5_9EURY</name>
<keyword evidence="1" id="KW-0812">Transmembrane</keyword>
<accession>A0ABD5RRW5</accession>
<dbReference type="Proteomes" id="UP001596099">
    <property type="component" value="Unassembled WGS sequence"/>
</dbReference>
<dbReference type="RefSeq" id="WP_247417414.1">
    <property type="nucleotide sequence ID" value="NZ_JALLGW010000001.1"/>
</dbReference>
<keyword evidence="4" id="KW-0406">Ion transport</keyword>
<feature type="domain" description="RCK N-terminal" evidence="2">
    <location>
        <begin position="337"/>
        <end position="447"/>
    </location>
</feature>
<dbReference type="AlphaFoldDB" id="A0ABD5RRW5"/>
<dbReference type="SUPFAM" id="SSF51735">
    <property type="entry name" value="NAD(P)-binding Rossmann-fold domains"/>
    <property type="match status" value="2"/>
</dbReference>
<dbReference type="InterPro" id="IPR050721">
    <property type="entry name" value="Trk_Ktr_HKT_K-transport"/>
</dbReference>
<dbReference type="Pfam" id="PF02254">
    <property type="entry name" value="TrkA_N"/>
    <property type="match status" value="2"/>
</dbReference>
<feature type="domain" description="RCK C-terminal" evidence="3">
    <location>
        <begin position="246"/>
        <end position="330"/>
    </location>
</feature>
<dbReference type="Gene3D" id="3.40.50.720">
    <property type="entry name" value="NAD(P)-binding Rossmann-like Domain"/>
    <property type="match status" value="2"/>
</dbReference>
<evidence type="ECO:0000256" key="1">
    <source>
        <dbReference type="SAM" id="Phobius"/>
    </source>
</evidence>
<dbReference type="InterPro" id="IPR036721">
    <property type="entry name" value="RCK_C_sf"/>
</dbReference>
<feature type="transmembrane region" description="Helical" evidence="1">
    <location>
        <begin position="69"/>
        <end position="94"/>
    </location>
</feature>
<evidence type="ECO:0000313" key="4">
    <source>
        <dbReference type="EMBL" id="MFC5973178.1"/>
    </source>
</evidence>
<feature type="domain" description="RCK C-terminal" evidence="3">
    <location>
        <begin position="459"/>
        <end position="544"/>
    </location>
</feature>
<dbReference type="PANTHER" id="PTHR43833">
    <property type="entry name" value="POTASSIUM CHANNEL PROTEIN 2-RELATED-RELATED"/>
    <property type="match status" value="1"/>
</dbReference>
<sequence length="546" mass="59153">MDKWMRRTVRYMAVLFVVMLLYAVVYDYGMGAFEADRISFLHSLQVVVETFTTTGFGSDAPWSSWQMNVLVIVMDLTGVFLIFLALPTLVFPLFEEALSTAAPTSVDLGDHVVIAGYTARGEALIRELDARGIPYVVVEPDRDRAADIYESDTTVVHGEPESVETYRDDVNLEYARALVADVDDATNASVTLTATQVCDTPVITFVEEPPLKEYHRLAGASDVFSPRQLVGESLATKVTSGVSSDLDDAIEIGDGFDVVELPVQSGSELDGVQVADSGIREQTGANVIGAWFRGEFVSPPSPNTLIDEQTILLVAGHESQLEELKRLTRSEQRRRRHGHVVVAGLGVVGETVVRAIDDAGIGLPQVTVDTDPEKEADVTGDVTDVDVLREAGIEAAGTVILSLPDDTQTVFATLVVRELNPEVEIVARAESQESVRKLYRAGADYVLSLGTVSGRMLASTILDEEVITFDQQVELIRTGPGDLANRTLGEADIRARTGCTVVAVERNGDLVSELGPDFRLDPDDELIVAGTDDDIVTFTEMVGEAD</sequence>
<dbReference type="PANTHER" id="PTHR43833:SF9">
    <property type="entry name" value="POTASSIUM CHANNEL PROTEIN YUGO-RELATED"/>
    <property type="match status" value="1"/>
</dbReference>
<dbReference type="Pfam" id="PF02080">
    <property type="entry name" value="TrkA_C"/>
    <property type="match status" value="2"/>
</dbReference>
<evidence type="ECO:0000313" key="5">
    <source>
        <dbReference type="Proteomes" id="UP001596099"/>
    </source>
</evidence>
<comment type="caution">
    <text evidence="4">The sequence shown here is derived from an EMBL/GenBank/DDBJ whole genome shotgun (WGS) entry which is preliminary data.</text>
</comment>
<keyword evidence="4" id="KW-0407">Ion channel</keyword>
<dbReference type="PROSITE" id="PS51202">
    <property type="entry name" value="RCK_C"/>
    <property type="match status" value="2"/>
</dbReference>
<protein>
    <submittedName>
        <fullName evidence="4">Potassium channel family protein</fullName>
    </submittedName>
</protein>
<dbReference type="InterPro" id="IPR006037">
    <property type="entry name" value="RCK_C"/>
</dbReference>
<dbReference type="SUPFAM" id="SSF81324">
    <property type="entry name" value="Voltage-gated potassium channels"/>
    <property type="match status" value="1"/>
</dbReference>
<organism evidence="4 5">
    <name type="scientific">Halomarina salina</name>
    <dbReference type="NCBI Taxonomy" id="1872699"/>
    <lineage>
        <taxon>Archaea</taxon>
        <taxon>Methanobacteriati</taxon>
        <taxon>Methanobacteriota</taxon>
        <taxon>Stenosarchaea group</taxon>
        <taxon>Halobacteria</taxon>
        <taxon>Halobacteriales</taxon>
        <taxon>Natronomonadaceae</taxon>
        <taxon>Halomarina</taxon>
    </lineage>
</organism>
<dbReference type="InterPro" id="IPR003148">
    <property type="entry name" value="RCK_N"/>
</dbReference>
<dbReference type="SUPFAM" id="SSF116726">
    <property type="entry name" value="TrkA C-terminal domain-like"/>
    <property type="match status" value="2"/>
</dbReference>
<keyword evidence="1" id="KW-1133">Transmembrane helix</keyword>
<dbReference type="PROSITE" id="PS51201">
    <property type="entry name" value="RCK_N"/>
    <property type="match status" value="2"/>
</dbReference>
<feature type="domain" description="RCK N-terminal" evidence="2">
    <location>
        <begin position="109"/>
        <end position="225"/>
    </location>
</feature>
<feature type="transmembrane region" description="Helical" evidence="1">
    <location>
        <begin position="38"/>
        <end position="57"/>
    </location>
</feature>
<dbReference type="Gene3D" id="3.30.70.1450">
    <property type="entry name" value="Regulator of K+ conductance, C-terminal domain"/>
    <property type="match status" value="2"/>
</dbReference>
<keyword evidence="5" id="KW-1185">Reference proteome</keyword>
<feature type="transmembrane region" description="Helical" evidence="1">
    <location>
        <begin position="9"/>
        <end position="26"/>
    </location>
</feature>
<dbReference type="EMBL" id="JBHSQH010000001">
    <property type="protein sequence ID" value="MFC5973178.1"/>
    <property type="molecule type" value="Genomic_DNA"/>
</dbReference>
<proteinExistence type="predicted"/>
<dbReference type="GO" id="GO:0034220">
    <property type="term" value="P:monoatomic ion transmembrane transport"/>
    <property type="evidence" value="ECO:0007669"/>
    <property type="project" value="UniProtKB-KW"/>
</dbReference>
<dbReference type="InterPro" id="IPR036291">
    <property type="entry name" value="NAD(P)-bd_dom_sf"/>
</dbReference>
<keyword evidence="1" id="KW-0472">Membrane</keyword>
<evidence type="ECO:0000259" key="2">
    <source>
        <dbReference type="PROSITE" id="PS51201"/>
    </source>
</evidence>
<reference evidence="4 5" key="1">
    <citation type="journal article" date="2019" name="Int. J. Syst. Evol. Microbiol.">
        <title>The Global Catalogue of Microorganisms (GCM) 10K type strain sequencing project: providing services to taxonomists for standard genome sequencing and annotation.</title>
        <authorList>
            <consortium name="The Broad Institute Genomics Platform"/>
            <consortium name="The Broad Institute Genome Sequencing Center for Infectious Disease"/>
            <person name="Wu L."/>
            <person name="Ma J."/>
        </authorList>
    </citation>
    <scope>NUCLEOTIDE SEQUENCE [LARGE SCALE GENOMIC DNA]</scope>
    <source>
        <strain evidence="4 5">CGMCC 1.12543</strain>
    </source>
</reference>
<gene>
    <name evidence="4" type="ORF">ACFPYI_17740</name>
</gene>
<evidence type="ECO:0000259" key="3">
    <source>
        <dbReference type="PROSITE" id="PS51202"/>
    </source>
</evidence>